<evidence type="ECO:0000313" key="2">
    <source>
        <dbReference type="EMBL" id="WIV19224.1"/>
    </source>
</evidence>
<dbReference type="Gene3D" id="3.30.1380.10">
    <property type="match status" value="1"/>
</dbReference>
<dbReference type="Proteomes" id="UP001236415">
    <property type="component" value="Chromosome"/>
</dbReference>
<dbReference type="PANTHER" id="PTHR34385:SF1">
    <property type="entry name" value="PEPTIDOGLYCAN L-ALANYL-D-GLUTAMATE ENDOPEPTIDASE CWLK"/>
    <property type="match status" value="1"/>
</dbReference>
<dbReference type="SUPFAM" id="SSF55166">
    <property type="entry name" value="Hedgehog/DD-peptidase"/>
    <property type="match status" value="1"/>
</dbReference>
<dbReference type="InterPro" id="IPR039561">
    <property type="entry name" value="Peptidase_M15C"/>
</dbReference>
<feature type="domain" description="Peptidase M15C" evidence="1">
    <location>
        <begin position="109"/>
        <end position="177"/>
    </location>
</feature>
<accession>A0ABY8X5K0</accession>
<dbReference type="Pfam" id="PF13539">
    <property type="entry name" value="Peptidase_M15_4"/>
    <property type="match status" value="1"/>
</dbReference>
<dbReference type="EMBL" id="CP127162">
    <property type="protein sequence ID" value="WIV19224.1"/>
    <property type="molecule type" value="Genomic_DNA"/>
</dbReference>
<keyword evidence="3" id="KW-1185">Reference proteome</keyword>
<dbReference type="InterPro" id="IPR009045">
    <property type="entry name" value="Zn_M74/Hedgehog-like"/>
</dbReference>
<proteinExistence type="predicted"/>
<dbReference type="CDD" id="cd14845">
    <property type="entry name" value="L-Ala-D-Glu_peptidase_like"/>
    <property type="match status" value="1"/>
</dbReference>
<dbReference type="InterPro" id="IPR052179">
    <property type="entry name" value="DD-CPase-like"/>
</dbReference>
<protein>
    <submittedName>
        <fullName evidence="2">M15 family metallopeptidase</fullName>
    </submittedName>
</protein>
<reference evidence="2 3" key="1">
    <citation type="submission" date="2023-06" db="EMBL/GenBank/DDBJ databases">
        <title>Paenibacillus polygonum sp. nov., an endophytic bacterium, isolated from Polygonum lapathifolium L. in Nanji Wetland National Nature Reserve, South of Poyang Lake, Jiangxi Province, China.</title>
        <authorList>
            <person name="Yu Z."/>
        </authorList>
    </citation>
    <scope>NUCLEOTIDE SEQUENCE [LARGE SCALE GENOMIC DNA]</scope>
    <source>
        <strain evidence="2 3">C31</strain>
    </source>
</reference>
<dbReference type="PANTHER" id="PTHR34385">
    <property type="entry name" value="D-ALANYL-D-ALANINE CARBOXYPEPTIDASE"/>
    <property type="match status" value="1"/>
</dbReference>
<name>A0ABY8X5K0_9BACL</name>
<organism evidence="2 3">
    <name type="scientific">Paenibacillus polygoni</name>
    <dbReference type="NCBI Taxonomy" id="3050112"/>
    <lineage>
        <taxon>Bacteria</taxon>
        <taxon>Bacillati</taxon>
        <taxon>Bacillota</taxon>
        <taxon>Bacilli</taxon>
        <taxon>Bacillales</taxon>
        <taxon>Paenibacillaceae</taxon>
        <taxon>Paenibacillus</taxon>
    </lineage>
</organism>
<dbReference type="RefSeq" id="WP_285745202.1">
    <property type="nucleotide sequence ID" value="NZ_CP127162.1"/>
</dbReference>
<gene>
    <name evidence="2" type="ORF">QPK24_23405</name>
</gene>
<evidence type="ECO:0000259" key="1">
    <source>
        <dbReference type="Pfam" id="PF13539"/>
    </source>
</evidence>
<sequence>MRRQTHQRRGTSGRLLLMLLLLGLVYYISQSDTFRIHWSLPFFREVTEEQFEVTGLHPVVAEKQNQLVERARKSGIKIIITEGYRSEERQDELFEQGRSTAGQIVTSARGGESYHNYGLAIDFAIRVSADKVIWDMDHDGNRNGKSDWMEIVAIAKELGFEWGGDWASFPDYPHLQYDFGYSIAELQRGKRPPGYKLDSEDLEASEE</sequence>
<evidence type="ECO:0000313" key="3">
    <source>
        <dbReference type="Proteomes" id="UP001236415"/>
    </source>
</evidence>